<accession>A0ABP1Q9L9</accession>
<evidence type="ECO:0000313" key="1">
    <source>
        <dbReference type="EMBL" id="CAL8094878.1"/>
    </source>
</evidence>
<keyword evidence="2" id="KW-1185">Reference proteome</keyword>
<comment type="caution">
    <text evidence="1">The sequence shown here is derived from an EMBL/GenBank/DDBJ whole genome shotgun (WGS) entry which is preliminary data.</text>
</comment>
<proteinExistence type="predicted"/>
<dbReference type="Proteomes" id="UP001642540">
    <property type="component" value="Unassembled WGS sequence"/>
</dbReference>
<dbReference type="EMBL" id="CAXLJM020000027">
    <property type="protein sequence ID" value="CAL8094878.1"/>
    <property type="molecule type" value="Genomic_DNA"/>
</dbReference>
<sequence>MGTSVALLAEMKDPELLAKCARLSHAEMISLKNAAATIVNAKHLDARLLHARFHQKQILDIYGLESFQLPIGSILQVLDFAYTPNTTDWAIYKLLTDAVVSVPEESKYPGLTGVEMLNSLSICIRTGEIVMYQPNDVTATLDWEITGLSLEDKMDEMQRHLIPLEPLSMIVLLGADYCDEDEIADAQMWVNFLKGIYGGLEEMWVVLVFNGPMLPSPNAFPDLDIDETFRLLNRNAAYDTMAATKFIEAIGDDFRVSTYNLAMREE</sequence>
<evidence type="ECO:0000313" key="2">
    <source>
        <dbReference type="Proteomes" id="UP001642540"/>
    </source>
</evidence>
<gene>
    <name evidence="1" type="ORF">ODALV1_LOCUS8918</name>
</gene>
<organism evidence="1 2">
    <name type="scientific">Orchesella dallaii</name>
    <dbReference type="NCBI Taxonomy" id="48710"/>
    <lineage>
        <taxon>Eukaryota</taxon>
        <taxon>Metazoa</taxon>
        <taxon>Ecdysozoa</taxon>
        <taxon>Arthropoda</taxon>
        <taxon>Hexapoda</taxon>
        <taxon>Collembola</taxon>
        <taxon>Entomobryomorpha</taxon>
        <taxon>Entomobryoidea</taxon>
        <taxon>Orchesellidae</taxon>
        <taxon>Orchesellinae</taxon>
        <taxon>Orchesella</taxon>
    </lineage>
</organism>
<name>A0ABP1Q9L9_9HEXA</name>
<reference evidence="1 2" key="1">
    <citation type="submission" date="2024-08" db="EMBL/GenBank/DDBJ databases">
        <authorList>
            <person name="Cucini C."/>
            <person name="Frati F."/>
        </authorList>
    </citation>
    <scope>NUCLEOTIDE SEQUENCE [LARGE SCALE GENOMIC DNA]</scope>
</reference>
<protein>
    <submittedName>
        <fullName evidence="1">Uncharacterized protein</fullName>
    </submittedName>
</protein>